<name>A0A6I6JZU3_9BACT</name>
<dbReference type="KEGG" id="mcos:GM418_17905"/>
<protein>
    <submittedName>
        <fullName evidence="2">Cupin fold metalloprotein, WbuC family</fullName>
    </submittedName>
</protein>
<dbReference type="SUPFAM" id="SSF51182">
    <property type="entry name" value="RmlC-like cupins"/>
    <property type="match status" value="1"/>
</dbReference>
<reference evidence="2 3" key="1">
    <citation type="submission" date="2019-11" db="EMBL/GenBank/DDBJ databases">
        <authorList>
            <person name="Zheng R.K."/>
            <person name="Sun C.M."/>
        </authorList>
    </citation>
    <scope>NUCLEOTIDE SEQUENCE [LARGE SCALE GENOMIC DNA]</scope>
    <source>
        <strain evidence="2 3">WC007</strain>
    </source>
</reference>
<proteinExistence type="predicted"/>
<evidence type="ECO:0000259" key="1">
    <source>
        <dbReference type="Pfam" id="PF19480"/>
    </source>
</evidence>
<organism evidence="2 3">
    <name type="scientific">Maribellus comscasis</name>
    <dbReference type="NCBI Taxonomy" id="2681766"/>
    <lineage>
        <taxon>Bacteria</taxon>
        <taxon>Pseudomonadati</taxon>
        <taxon>Bacteroidota</taxon>
        <taxon>Bacteroidia</taxon>
        <taxon>Marinilabiliales</taxon>
        <taxon>Prolixibacteraceae</taxon>
        <taxon>Maribellus</taxon>
    </lineage>
</organism>
<sequence length="157" mass="18085">MQKIDKKLLADVIGEAQKRERKRANYNFHFTYDDPINRMLNAFEPGTYVQPHKHENPDKREVFLLLKGKLAMIFFNDSGEITEQVILHHSTGIYGVEVPPKVWHTVISLETGTIVYEIKDGPYVQADDKNFALWAPKEGEAGCTEYLNKMMKELGLM</sequence>
<keyword evidence="3" id="KW-1185">Reference proteome</keyword>
<dbReference type="Gene3D" id="2.60.120.10">
    <property type="entry name" value="Jelly Rolls"/>
    <property type="match status" value="1"/>
</dbReference>
<gene>
    <name evidence="2" type="ORF">GM418_17905</name>
</gene>
<dbReference type="Pfam" id="PF19480">
    <property type="entry name" value="DUF6016"/>
    <property type="match status" value="1"/>
</dbReference>
<dbReference type="InterPro" id="IPR046058">
    <property type="entry name" value="WbuC_cupin"/>
</dbReference>
<dbReference type="NCBIfam" id="TIGR04366">
    <property type="entry name" value="cupin_WbuC"/>
    <property type="match status" value="1"/>
</dbReference>
<dbReference type="CDD" id="cd07005">
    <property type="entry name" value="cupin_WbuC-like"/>
    <property type="match status" value="1"/>
</dbReference>
<accession>A0A6I6JZU3</accession>
<dbReference type="Proteomes" id="UP000428260">
    <property type="component" value="Chromosome"/>
</dbReference>
<dbReference type="AlphaFoldDB" id="A0A6I6JZU3"/>
<evidence type="ECO:0000313" key="3">
    <source>
        <dbReference type="Proteomes" id="UP000428260"/>
    </source>
</evidence>
<evidence type="ECO:0000313" key="2">
    <source>
        <dbReference type="EMBL" id="QGY48151.1"/>
    </source>
</evidence>
<dbReference type="InterPro" id="IPR027565">
    <property type="entry name" value="Cupin_WbuC"/>
</dbReference>
<dbReference type="InterPro" id="IPR011051">
    <property type="entry name" value="RmlC_Cupin_sf"/>
</dbReference>
<feature type="domain" description="Cupin fold metalloprotein WbuC cupin" evidence="1">
    <location>
        <begin position="4"/>
        <end position="87"/>
    </location>
</feature>
<dbReference type="EMBL" id="CP046401">
    <property type="protein sequence ID" value="QGY48151.1"/>
    <property type="molecule type" value="Genomic_DNA"/>
</dbReference>
<dbReference type="InterPro" id="IPR014710">
    <property type="entry name" value="RmlC-like_jellyroll"/>
</dbReference>